<accession>A0A9W6I1L0</accession>
<evidence type="ECO:0000313" key="3">
    <source>
        <dbReference type="Proteomes" id="UP001143474"/>
    </source>
</evidence>
<dbReference type="Proteomes" id="UP001143474">
    <property type="component" value="Unassembled WGS sequence"/>
</dbReference>
<sequence length="70" mass="7382">MTDGPAPGGATAAGEEAARPRPAQGEAPHPDLRQEADSWVGGRSSSLLSHIRWIKVQNARLATTVPLDRV</sequence>
<reference evidence="2" key="2">
    <citation type="submission" date="2023-01" db="EMBL/GenBank/DDBJ databases">
        <authorList>
            <person name="Sun Q."/>
            <person name="Evtushenko L."/>
        </authorList>
    </citation>
    <scope>NUCLEOTIDE SEQUENCE</scope>
    <source>
        <strain evidence="2">VKM Ac-2007</strain>
    </source>
</reference>
<feature type="compositionally biased region" description="Low complexity" evidence="1">
    <location>
        <begin position="1"/>
        <end position="23"/>
    </location>
</feature>
<organism evidence="2 3">
    <name type="scientific">Streptosporangium carneum</name>
    <dbReference type="NCBI Taxonomy" id="47481"/>
    <lineage>
        <taxon>Bacteria</taxon>
        <taxon>Bacillati</taxon>
        <taxon>Actinomycetota</taxon>
        <taxon>Actinomycetes</taxon>
        <taxon>Streptosporangiales</taxon>
        <taxon>Streptosporangiaceae</taxon>
        <taxon>Streptosporangium</taxon>
    </lineage>
</organism>
<name>A0A9W6I1L0_9ACTN</name>
<dbReference type="AlphaFoldDB" id="A0A9W6I1L0"/>
<evidence type="ECO:0000313" key="2">
    <source>
        <dbReference type="EMBL" id="GLK09726.1"/>
    </source>
</evidence>
<feature type="region of interest" description="Disordered" evidence="1">
    <location>
        <begin position="1"/>
        <end position="41"/>
    </location>
</feature>
<dbReference type="EMBL" id="BSEV01000006">
    <property type="protein sequence ID" value="GLK09726.1"/>
    <property type="molecule type" value="Genomic_DNA"/>
</dbReference>
<evidence type="ECO:0000256" key="1">
    <source>
        <dbReference type="SAM" id="MobiDB-lite"/>
    </source>
</evidence>
<reference evidence="2" key="1">
    <citation type="journal article" date="2014" name="Int. J. Syst. Evol. Microbiol.">
        <title>Complete genome sequence of Corynebacterium casei LMG S-19264T (=DSM 44701T), isolated from a smear-ripened cheese.</title>
        <authorList>
            <consortium name="US DOE Joint Genome Institute (JGI-PGF)"/>
            <person name="Walter F."/>
            <person name="Albersmeier A."/>
            <person name="Kalinowski J."/>
            <person name="Ruckert C."/>
        </authorList>
    </citation>
    <scope>NUCLEOTIDE SEQUENCE</scope>
    <source>
        <strain evidence="2">VKM Ac-2007</strain>
    </source>
</reference>
<protein>
    <submittedName>
        <fullName evidence="2">Uncharacterized protein</fullName>
    </submittedName>
</protein>
<keyword evidence="3" id="KW-1185">Reference proteome</keyword>
<comment type="caution">
    <text evidence="2">The sequence shown here is derived from an EMBL/GenBank/DDBJ whole genome shotgun (WGS) entry which is preliminary data.</text>
</comment>
<proteinExistence type="predicted"/>
<gene>
    <name evidence="2" type="ORF">GCM10017600_31320</name>
</gene>